<comment type="function">
    <text evidence="9">A type II topoisomerase that negatively supercoils closed circular double-stranded (ds) DNA in an ATP-dependent manner to modulate DNA topology and maintain chromosomes in an underwound state. Negative supercoiling favors strand separation, and DNA replication, transcription, recombination and repair, all of which involve strand separation. Also able to catalyze the interconversion of other topological isomers of dsDNA rings, including catenanes and knotted rings. Type II topoisomerases break and join 2 DNA strands simultaneously in an ATP-dependent manner.</text>
</comment>
<evidence type="ECO:0000256" key="9">
    <source>
        <dbReference type="HAMAP-Rule" id="MF_01897"/>
    </source>
</evidence>
<dbReference type="Pfam" id="PF03989">
    <property type="entry name" value="DNA_gyraseA_C"/>
    <property type="match status" value="6"/>
</dbReference>
<dbReference type="Proteomes" id="UP000247099">
    <property type="component" value="Unassembled WGS sequence"/>
</dbReference>
<dbReference type="GO" id="GO:0034335">
    <property type="term" value="F:DNA negative supercoiling activity"/>
    <property type="evidence" value="ECO:0007669"/>
    <property type="project" value="UniProtKB-ARBA"/>
</dbReference>
<feature type="domain" description="Topo IIA-type catalytic" evidence="12">
    <location>
        <begin position="40"/>
        <end position="502"/>
    </location>
</feature>
<dbReference type="GO" id="GO:0005524">
    <property type="term" value="F:ATP binding"/>
    <property type="evidence" value="ECO:0007669"/>
    <property type="project" value="UniProtKB-UniRule"/>
</dbReference>
<dbReference type="GO" id="GO:0006261">
    <property type="term" value="P:DNA-templated DNA replication"/>
    <property type="evidence" value="ECO:0007669"/>
    <property type="project" value="UniProtKB-UniRule"/>
</dbReference>
<comment type="miscellaneous">
    <text evidence="9">Few gyrases are as efficient as E.coli at forming negative supercoils. Not all organisms have 2 type II topoisomerases; in organisms with a single type II topoisomerase this enzyme also has to decatenate newly replicated chromosomes.</text>
</comment>
<organism evidence="13 14">
    <name type="scientific">Coraliomargarita sinensis</name>
    <dbReference type="NCBI Taxonomy" id="2174842"/>
    <lineage>
        <taxon>Bacteria</taxon>
        <taxon>Pseudomonadati</taxon>
        <taxon>Verrucomicrobiota</taxon>
        <taxon>Opitutia</taxon>
        <taxon>Puniceicoccales</taxon>
        <taxon>Coraliomargaritaceae</taxon>
        <taxon>Coraliomargarita</taxon>
    </lineage>
</organism>
<dbReference type="OrthoDB" id="9806486at2"/>
<evidence type="ECO:0000256" key="10">
    <source>
        <dbReference type="PROSITE-ProRule" id="PRU01384"/>
    </source>
</evidence>
<dbReference type="InterPro" id="IPR035516">
    <property type="entry name" value="Gyrase/topoIV_suA_C"/>
</dbReference>
<dbReference type="RefSeq" id="WP_110130183.1">
    <property type="nucleotide sequence ID" value="NZ_QHJQ01000002.1"/>
</dbReference>
<comment type="similarity">
    <text evidence="2 9">Belongs to the type II topoisomerase GyrA/ParC subunit family.</text>
</comment>
<gene>
    <name evidence="9" type="primary">gyrA</name>
    <name evidence="13" type="ORF">DDZ13_04265</name>
</gene>
<dbReference type="FunFam" id="1.10.268.10:FF:000001">
    <property type="entry name" value="DNA gyrase subunit A"/>
    <property type="match status" value="1"/>
</dbReference>
<comment type="subunit">
    <text evidence="9">Heterotetramer, composed of two GyrA and two GyrB chains. In the heterotetramer, GyrA contains the active site tyrosine that forms a transient covalent intermediate with DNA, while GyrB binds cofactors and catalyzes ATP hydrolysis.</text>
</comment>
<dbReference type="Gene3D" id="3.90.199.10">
    <property type="entry name" value="Topoisomerase II, domain 5"/>
    <property type="match status" value="1"/>
</dbReference>
<accession>A0A317ZJK9</accession>
<comment type="caution">
    <text evidence="13">The sequence shown here is derived from an EMBL/GenBank/DDBJ whole genome shotgun (WGS) entry which is preliminary data.</text>
</comment>
<dbReference type="GO" id="GO:0005694">
    <property type="term" value="C:chromosome"/>
    <property type="evidence" value="ECO:0007669"/>
    <property type="project" value="InterPro"/>
</dbReference>
<dbReference type="Gene3D" id="3.30.1360.40">
    <property type="match status" value="1"/>
</dbReference>
<feature type="region of interest" description="Disordered" evidence="11">
    <location>
        <begin position="806"/>
        <end position="832"/>
    </location>
</feature>
<dbReference type="PROSITE" id="PS52040">
    <property type="entry name" value="TOPO_IIA"/>
    <property type="match status" value="1"/>
</dbReference>
<keyword evidence="14" id="KW-1185">Reference proteome</keyword>
<dbReference type="InterPro" id="IPR050220">
    <property type="entry name" value="Type_II_DNA_Topoisomerases"/>
</dbReference>
<feature type="active site" description="O-(5'-phospho-DNA)-tyrosine intermediate" evidence="9 10">
    <location>
        <position position="128"/>
    </location>
</feature>
<evidence type="ECO:0000313" key="14">
    <source>
        <dbReference type="Proteomes" id="UP000247099"/>
    </source>
</evidence>
<dbReference type="GO" id="GO:0009330">
    <property type="term" value="C:DNA topoisomerase type II (double strand cut, ATP-hydrolyzing) complex"/>
    <property type="evidence" value="ECO:0007669"/>
    <property type="project" value="TreeGrafter"/>
</dbReference>
<dbReference type="AlphaFoldDB" id="A0A317ZJK9"/>
<dbReference type="HAMAP" id="MF_01897">
    <property type="entry name" value="GyrA"/>
    <property type="match status" value="1"/>
</dbReference>
<dbReference type="PANTHER" id="PTHR43493">
    <property type="entry name" value="DNA GYRASE/TOPOISOMERASE SUBUNIT A"/>
    <property type="match status" value="1"/>
</dbReference>
<feature type="compositionally biased region" description="Acidic residues" evidence="11">
    <location>
        <begin position="809"/>
        <end position="832"/>
    </location>
</feature>
<dbReference type="PANTHER" id="PTHR43493:SF5">
    <property type="entry name" value="DNA GYRASE SUBUNIT A, CHLOROPLASTIC_MITOCHONDRIAL"/>
    <property type="match status" value="1"/>
</dbReference>
<evidence type="ECO:0000256" key="11">
    <source>
        <dbReference type="SAM" id="MobiDB-lite"/>
    </source>
</evidence>
<comment type="subcellular location">
    <subcellularLocation>
        <location evidence="9">Cytoplasm</location>
    </subcellularLocation>
</comment>
<dbReference type="EC" id="5.6.2.2" evidence="9"/>
<keyword evidence="5 9" id="KW-0799">Topoisomerase</keyword>
<dbReference type="NCBIfam" id="TIGR01063">
    <property type="entry name" value="gyrA"/>
    <property type="match status" value="1"/>
</dbReference>
<dbReference type="Gene3D" id="1.10.268.10">
    <property type="entry name" value="Topoisomerase, domain 3"/>
    <property type="match status" value="1"/>
</dbReference>
<evidence type="ECO:0000256" key="1">
    <source>
        <dbReference type="ARBA" id="ARBA00000185"/>
    </source>
</evidence>
<dbReference type="FunFam" id="2.120.10.90:FF:000005">
    <property type="entry name" value="DNA topoisomerase 4 subunit A"/>
    <property type="match status" value="1"/>
</dbReference>
<evidence type="ECO:0000259" key="12">
    <source>
        <dbReference type="PROSITE" id="PS52040"/>
    </source>
</evidence>
<dbReference type="SUPFAM" id="SSF56719">
    <property type="entry name" value="Type II DNA topoisomerase"/>
    <property type="match status" value="1"/>
</dbReference>
<dbReference type="Pfam" id="PF00521">
    <property type="entry name" value="DNA_topoisoIV"/>
    <property type="match status" value="1"/>
</dbReference>
<reference evidence="13 14" key="1">
    <citation type="submission" date="2018-05" db="EMBL/GenBank/DDBJ databases">
        <title>Coraliomargarita sinensis sp. nov., isolated from a marine solar saltern.</title>
        <authorList>
            <person name="Zhou L.Y."/>
        </authorList>
    </citation>
    <scope>NUCLEOTIDE SEQUENCE [LARGE SCALE GENOMIC DNA]</scope>
    <source>
        <strain evidence="13 14">WN38</strain>
    </source>
</reference>
<evidence type="ECO:0000256" key="2">
    <source>
        <dbReference type="ARBA" id="ARBA00008263"/>
    </source>
</evidence>
<proteinExistence type="inferred from homology"/>
<name>A0A317ZJK9_9BACT</name>
<dbReference type="NCBIfam" id="NF004044">
    <property type="entry name" value="PRK05561.1"/>
    <property type="match status" value="1"/>
</dbReference>
<dbReference type="InParanoid" id="A0A317ZJK9"/>
<dbReference type="InterPro" id="IPR013758">
    <property type="entry name" value="Topo_IIA_A/C_ab"/>
</dbReference>
<keyword evidence="3 9" id="KW-0547">Nucleotide-binding</keyword>
<dbReference type="SUPFAM" id="SSF101904">
    <property type="entry name" value="GyrA/ParC C-terminal domain-like"/>
    <property type="match status" value="1"/>
</dbReference>
<dbReference type="FunCoup" id="A0A317ZJK9">
    <property type="interactions" value="380"/>
</dbReference>
<dbReference type="Gene3D" id="2.120.10.90">
    <property type="entry name" value="DNA gyrase/topoisomerase IV, subunit A, C-terminal"/>
    <property type="match status" value="1"/>
</dbReference>
<dbReference type="InterPro" id="IPR002205">
    <property type="entry name" value="Topo_IIA_dom_A"/>
</dbReference>
<keyword evidence="7 9" id="KW-0413">Isomerase</keyword>
<comment type="catalytic activity">
    <reaction evidence="1 9 10">
        <text>ATP-dependent breakage, passage and rejoining of double-stranded DNA.</text>
        <dbReference type="EC" id="5.6.2.2"/>
    </reaction>
</comment>
<sequence length="832" mass="92258">MSEKPPIDPSIQRAEPTSITDIMQTAYIDYSMSVIVSRALPDVRDGLKPVQRRILYAMLREGLLHNRPFDKCAGVVGEVLKNYHPHGDSSVYDTLVRLAQNWVMRHPLIIPQGNFGSIDGDSPAAYRYTECKLENIAEDILRDIDEDTVDFVPNYKESSTEPSVLPSALPNLLMNGSTGIAVGMTTNIPPHNLNEIIEATCAIIDDPKIELDELIQLIPGPDFPGGGFIHGKSGIESYLKTGRGIVRTRGIAEAVESGGKEQIIISAIPYNVNRSSLVIRIAELIKDKAIDGIADLRDESTEETRIVIDLKRGAIPRVIINQLYKMTPLESSFGVILLALDNKRPKQMNIKEMLNCYIDHRREVIFRRTAFRLRKAEARAHILEGYKLALDNLDDFVKIIRASKNRDEAKQALMAKYPLSEIQTNAILELRLYQLTGMERGKIEEEYLALMALIEELRSILENEQKLLGVIKDELGDMKEKYGNPRRSQVLAVDGDLSMEDLVPNEGCMITFTHKGFIKRTSLDEYRSQKRGGKGVIGSGQYEDDFVERLFTASTHDYIMCFMNSGRVYVEKVYHIPEGSRTAKGRAIANVLELQEGERVATTICVKDFEEGDESIVLATEKGVVKKTKLADFKNYRKGGIIGIKIDEGDNLVGARLTGGEDEICLVTSNAQSIRFAETDLRDQGRATRGVRGIKLKSEDDKVVAMEIVDPEAKLLIAGANGLGKRSEFSEYRTQSRGGSGIIAIKSDKVAGALSVTDEDEIMMFTLKGQAVRSPIKDVRITGRAAAGVKLVNLGDKDELIGISKVIASEEDSSEENEAEDEGETAEESTEE</sequence>
<dbReference type="FunFam" id="3.30.1360.40:FF:000002">
    <property type="entry name" value="DNA gyrase subunit A"/>
    <property type="match status" value="1"/>
</dbReference>
<comment type="subunit">
    <text evidence="8">Heterotetramer composed of ParC and ParE.</text>
</comment>
<dbReference type="EMBL" id="QHJQ01000002">
    <property type="protein sequence ID" value="PXA05182.1"/>
    <property type="molecule type" value="Genomic_DNA"/>
</dbReference>
<evidence type="ECO:0000256" key="8">
    <source>
        <dbReference type="ARBA" id="ARBA00063644"/>
    </source>
</evidence>
<dbReference type="GO" id="GO:0003677">
    <property type="term" value="F:DNA binding"/>
    <property type="evidence" value="ECO:0007669"/>
    <property type="project" value="UniProtKB-UniRule"/>
</dbReference>
<dbReference type="GO" id="GO:0005737">
    <property type="term" value="C:cytoplasm"/>
    <property type="evidence" value="ECO:0007669"/>
    <property type="project" value="UniProtKB-SubCell"/>
</dbReference>
<dbReference type="NCBIfam" id="NF004043">
    <property type="entry name" value="PRK05560.1"/>
    <property type="match status" value="1"/>
</dbReference>
<keyword evidence="4 9" id="KW-0067">ATP-binding</keyword>
<evidence type="ECO:0000256" key="3">
    <source>
        <dbReference type="ARBA" id="ARBA00022741"/>
    </source>
</evidence>
<dbReference type="InterPro" id="IPR013757">
    <property type="entry name" value="Topo_IIA_A_a_sf"/>
</dbReference>
<evidence type="ECO:0000313" key="13">
    <source>
        <dbReference type="EMBL" id="PXA05182.1"/>
    </source>
</evidence>
<dbReference type="InterPro" id="IPR013760">
    <property type="entry name" value="Topo_IIA-like_dom_sf"/>
</dbReference>
<dbReference type="InterPro" id="IPR006691">
    <property type="entry name" value="GyrA/parC_rep"/>
</dbReference>
<keyword evidence="6 9" id="KW-0238">DNA-binding</keyword>
<protein>
    <recommendedName>
        <fullName evidence="9">DNA gyrase subunit A</fullName>
        <ecNumber evidence="9">5.6.2.2</ecNumber>
    </recommendedName>
</protein>
<evidence type="ECO:0000256" key="7">
    <source>
        <dbReference type="ARBA" id="ARBA00023235"/>
    </source>
</evidence>
<keyword evidence="9" id="KW-0963">Cytoplasm</keyword>
<dbReference type="InterPro" id="IPR005743">
    <property type="entry name" value="GyrA"/>
</dbReference>
<evidence type="ECO:0000256" key="5">
    <source>
        <dbReference type="ARBA" id="ARBA00023029"/>
    </source>
</evidence>
<evidence type="ECO:0000256" key="4">
    <source>
        <dbReference type="ARBA" id="ARBA00022840"/>
    </source>
</evidence>
<dbReference type="CDD" id="cd00187">
    <property type="entry name" value="TOP4c"/>
    <property type="match status" value="1"/>
</dbReference>
<dbReference type="SMART" id="SM00434">
    <property type="entry name" value="TOP4c"/>
    <property type="match status" value="1"/>
</dbReference>
<dbReference type="GO" id="GO:0006265">
    <property type="term" value="P:DNA topological change"/>
    <property type="evidence" value="ECO:0007669"/>
    <property type="project" value="UniProtKB-UniRule"/>
</dbReference>
<evidence type="ECO:0000256" key="6">
    <source>
        <dbReference type="ARBA" id="ARBA00023125"/>
    </source>
</evidence>
<feature type="short sequence motif" description="GyrA-box" evidence="9">
    <location>
        <begin position="529"/>
        <end position="535"/>
    </location>
</feature>